<keyword evidence="5" id="KW-1185">Reference proteome</keyword>
<dbReference type="RefSeq" id="WP_133297490.1">
    <property type="nucleotide sequence ID" value="NZ_QQOH01000006.1"/>
</dbReference>
<accession>A0A369WBR2</accession>
<dbReference type="PANTHER" id="PTHR10728">
    <property type="entry name" value="CYTOSOLIC PHOSPHOLIPASE A2"/>
    <property type="match status" value="1"/>
</dbReference>
<evidence type="ECO:0000256" key="2">
    <source>
        <dbReference type="PROSITE-ProRule" id="PRU01161"/>
    </source>
</evidence>
<dbReference type="InterPro" id="IPR002641">
    <property type="entry name" value="PNPLA_dom"/>
</dbReference>
<gene>
    <name evidence="4" type="ORF">DV711_18250</name>
</gene>
<dbReference type="Pfam" id="PF01734">
    <property type="entry name" value="Patatin"/>
    <property type="match status" value="1"/>
</dbReference>
<dbReference type="GO" id="GO:0004623">
    <property type="term" value="F:phospholipase A2 activity"/>
    <property type="evidence" value="ECO:0007669"/>
    <property type="project" value="TreeGrafter"/>
</dbReference>
<organism evidence="4 5">
    <name type="scientific">Motiliproteus coralliicola</name>
    <dbReference type="NCBI Taxonomy" id="2283196"/>
    <lineage>
        <taxon>Bacteria</taxon>
        <taxon>Pseudomonadati</taxon>
        <taxon>Pseudomonadota</taxon>
        <taxon>Gammaproteobacteria</taxon>
        <taxon>Oceanospirillales</taxon>
        <taxon>Oceanospirillaceae</taxon>
        <taxon>Motiliproteus</taxon>
    </lineage>
</organism>
<comment type="caution">
    <text evidence="2">Lacks conserved residue(s) required for the propagation of feature annotation.</text>
</comment>
<keyword evidence="1" id="KW-0443">Lipid metabolism</keyword>
<comment type="caution">
    <text evidence="4">The sequence shown here is derived from an EMBL/GenBank/DDBJ whole genome shotgun (WGS) entry which is preliminary data.</text>
</comment>
<name>A0A369WBR2_9GAMM</name>
<dbReference type="InterPro" id="IPR016035">
    <property type="entry name" value="Acyl_Trfase/lysoPLipase"/>
</dbReference>
<evidence type="ECO:0000259" key="3">
    <source>
        <dbReference type="PROSITE" id="PS51635"/>
    </source>
</evidence>
<protein>
    <submittedName>
        <fullName evidence="4">Patatin-like phospholipase family protein</fullName>
    </submittedName>
</protein>
<evidence type="ECO:0000313" key="5">
    <source>
        <dbReference type="Proteomes" id="UP000253769"/>
    </source>
</evidence>
<reference evidence="4 5" key="1">
    <citation type="submission" date="2018-07" db="EMBL/GenBank/DDBJ databases">
        <title>Motiliproteus coralliicola sp. nov., a bacterium isolated from Coral.</title>
        <authorList>
            <person name="Wang G."/>
        </authorList>
    </citation>
    <scope>NUCLEOTIDE SEQUENCE [LARGE SCALE GENOMIC DNA]</scope>
    <source>
        <strain evidence="4 5">C34</strain>
    </source>
</reference>
<dbReference type="AlphaFoldDB" id="A0A369WBR2"/>
<proteinExistence type="predicted"/>
<dbReference type="PROSITE" id="PS51635">
    <property type="entry name" value="PNPLA"/>
    <property type="match status" value="1"/>
</dbReference>
<dbReference type="PANTHER" id="PTHR10728:SF40">
    <property type="entry name" value="PATATIN FAMILY PROTEIN"/>
    <property type="match status" value="1"/>
</dbReference>
<sequence length="482" mass="53811">MTAVSEAPSDYDPLYREALTAVPIRNLLLVLLSLVITGCASQATISNKDLSQLEPDKRYAVFNLDENRKPLPRNLKQDVSLSLAFSGGGTRAAALAYGVLLELRDTPIYHPQGPQRLLDEVDMISSVSGGSFTSAYYGLYGERTFDEFEKKFLRHNVGEVLLDRLLSPSRWFSSQDRSEAAVQVYQDRLFEDKTFADLQAAGGPMIIINASDLGRGVRFSFLQDYFDLLCSDLSSFPVAKAVTASSAVPVLFAPVVLKNHDGCRSNAQSYLQSVDTNRLPNQVAQVVSGLKTYSDKQQRQYIHLVDGGITDNLGLMAIYEMVEVAGGIEPFMRVTGGKPARNILIISVNASTYVKHEIELTKEEPSLEDTLNTVTDVQLHRYNAATLDLLRETTQNWSGQLSTEQRPVNTYFVELSFETLTPEQKDYFNRIPTSFNLEDEQVDRLIELGRNLLRQNSDFRRFLDNYAANGDGDPLGPQNAYR</sequence>
<feature type="domain" description="PNPLA" evidence="3">
    <location>
        <begin position="83"/>
        <end position="285"/>
    </location>
</feature>
<dbReference type="SUPFAM" id="SSF52151">
    <property type="entry name" value="FabD/lysophospholipase-like"/>
    <property type="match status" value="1"/>
</dbReference>
<evidence type="ECO:0000313" key="4">
    <source>
        <dbReference type="EMBL" id="RDE18066.1"/>
    </source>
</evidence>
<dbReference type="Gene3D" id="3.40.1090.10">
    <property type="entry name" value="Cytosolic phospholipase A2 catalytic domain"/>
    <property type="match status" value="1"/>
</dbReference>
<dbReference type="EMBL" id="QQOH01000006">
    <property type="protein sequence ID" value="RDE18066.1"/>
    <property type="molecule type" value="Genomic_DNA"/>
</dbReference>
<dbReference type="Proteomes" id="UP000253769">
    <property type="component" value="Unassembled WGS sequence"/>
</dbReference>
<evidence type="ECO:0000256" key="1">
    <source>
        <dbReference type="ARBA" id="ARBA00023098"/>
    </source>
</evidence>
<dbReference type="OrthoDB" id="8541087at2"/>
<dbReference type="GO" id="GO:0046475">
    <property type="term" value="P:glycerophospholipid catabolic process"/>
    <property type="evidence" value="ECO:0007669"/>
    <property type="project" value="TreeGrafter"/>
</dbReference>
<dbReference type="GO" id="GO:0005829">
    <property type="term" value="C:cytosol"/>
    <property type="evidence" value="ECO:0007669"/>
    <property type="project" value="TreeGrafter"/>
</dbReference>